<evidence type="ECO:0000313" key="6">
    <source>
        <dbReference type="EMBL" id="KAG8515464.1"/>
    </source>
</evidence>
<feature type="compositionally biased region" description="Basic and acidic residues" evidence="2">
    <location>
        <begin position="360"/>
        <end position="370"/>
    </location>
</feature>
<feature type="compositionally biased region" description="Gly residues" evidence="2">
    <location>
        <begin position="169"/>
        <end position="179"/>
    </location>
</feature>
<feature type="region of interest" description="Disordered" evidence="2">
    <location>
        <begin position="239"/>
        <end position="267"/>
    </location>
</feature>
<feature type="region of interest" description="Disordered" evidence="2">
    <location>
        <begin position="446"/>
        <end position="468"/>
    </location>
</feature>
<sequence>MDPQPSGKPRSRTTAENTSSALSRNPRSAGASRGRARRALASPRSLSETPRPGAGPHRTLEGREEAEEGRCGHLVGLPVACEDRGVDGGAGLALMVCTWDRRRTDERQAHRRTDGGACSLAAASSSSSQTMQPSAPGLGDVRPGLPRLHARRPTSRWARPLSRVRARGGWPGSPGGPAGRGSARSSRSAVDPRPGPRKVVPTRLPRPRQQELRRPLLARPAAPVRLALVAAGQRLVGHGAAQAGPAQRALALPRERPGRSPTEPSGGRAVAALLRRAEKKGAPGGSAPGHGVQACSAPGLHAEAVSRPGDRPSLVGLGRGERGPRPEHSRGREEWSWYPGAECSPRVSSRGPGKGAGGQDKAEGQREEARGSTGPAPTLSPLLPRPAPPPQGVGQTWELQLSVYMMTVDTVLSASKSLQLLCAYLLVLSRVLSVSLWRLTFLPGGPGSSRPPAQPSCTHAGPVSTSSGAGLPTAEVTAPGVPGMGLISTRSAWGSEIREPSRFLGASSTETEAWQKAAALLGLLGTPLQGPAQSCSPLLSGAHGFAISPRRPVTSGPRSVARGRCESWGCRSDPPAAPPVPPAPLGSQPPRPAAPPTRPAAEAAGPLPLPARARRRTPQGWRRLRRLSGLSGPCARTREPHERTQGADAARCTLEPVSLSGSPAPTKDLSSMRAPRDAGRRGRQQHATIVFCRSQSSQAALVPQEHKAFIEEAYNAAICFKMLRDLNSADPLRLKHITKKIRNMAHVLPKLVLETIHDYFINNPEMSPRHKFRLFHILETVIKAGDFLEESWEQTFTQLALENMTKSTKPQPGPGLPAGALGPNGGRSCPSAPRAPAPGRQPPLSPQDLEEAYQDAAGNVLVAICRRAWRAVAPLLEAQVLTGVFPHRSFLHVMGVLSSSAEQFLSEEEKLCWDEQLAKARAWGRAGGAAQLRGAGEPDLRPAHPPQMAAKSAQFLGKDTWSKELLWALTKPDRTHQEQPPEKAFLFNYYGLILQAEGDGDTVQTHLRALLDTSHQWPKQREGIALTVGLAAARHLDHVWAALEQFGRSSPVRGSLHSHTQKSSEDLRWKWASSTILLAYGQMAVRATARILPWVDSMLSRVIFYFHYSCWDETLKQSFLSAVLMLVAAASGHKDAQSYEFVQIPELLECLTVLLEKEPQDTLCTAARQQAIQVVSSLWPPLDPERKSQLLATCLRSVLGLPLPGVLEKHTCLFLEPPNVQELYSKLLEALDQMLRGFLRQSPTAAELHFLLSHLHVWLKSEKEHERQRAVRSCVGLLKFLSQSVCLDAGHPAWGPPLRCWLGGVGSRAMTPCLQPREDLKRVGQLVGILGILTRDPDKASQGCSLEGLCHLYQLLLRQRGSAEAPKVDGQASEQPSWADKDGEPLWSSGHQKSPGPTPQVGALPEDRIFQLSSSQVIKEVMKRLTLAELMDLAWTAVDGLGSASPFRVQPAAEILLAVVQECGPQLETVASLGRAIHLHLCSVRIPQAKENALRAVTLLARSHASELVAAFLDVSIALDSHALHLWRALGAELHVSHQVLAMLLDCLQERPLPPTRTGSPAPGEKPYLRSLAAMNLLHELQFAREFKKAVQEAYPQLLLALLAQTHYVLELNLPRAPPPCPEAQDRATPHPQSWGTSWKALPSGGLTSEPGPVTPAPRSTSLEALKSLLSTTGHWQDFAHLELQSAWALLAAAHTYLQGVGLLARAMVQNRCRQIRAVTAQLLPQLQSPAERERKAAIVILTEFLYSPDVLEVLPKEEALTLLTRSLWDPNLEVRVWSLRGLGNILFHPEKASLLRDQLPAFLNGLFQSSELVAVRVMATISDILQRLGAHGAGTQSLGVAVSARSFFDDERDRIRAAAMALFGDLVAAATGRELSGLRTQVHQSMVPLLLHLKDRCPAVVTQAKFAFYRCAVMLRWRPRHTLFCTLAWEKGLSARHFLWTCLMTHSQEEFSIHLAQALSYLHSRHHHIKTWAALFIGYTLCYHPQAVSQMVNRVDTSLLFRTFDELRVDPEPGIREFASRQLSFLQEVAGAAKQ</sequence>
<feature type="compositionally biased region" description="Low complexity" evidence="2">
    <location>
        <begin position="117"/>
        <end position="128"/>
    </location>
</feature>
<keyword evidence="1" id="KW-0677">Repeat</keyword>
<dbReference type="EMBL" id="JAGFMF010011709">
    <property type="protein sequence ID" value="KAG8515464.1"/>
    <property type="molecule type" value="Genomic_DNA"/>
</dbReference>
<keyword evidence="7" id="KW-1185">Reference proteome</keyword>
<gene>
    <name evidence="6" type="ORF">J0S82_019241</name>
</gene>
<feature type="region of interest" description="Disordered" evidence="2">
    <location>
        <begin position="107"/>
        <end position="215"/>
    </location>
</feature>
<comment type="caution">
    <text evidence="6">The sequence shown here is derived from an EMBL/GenBank/DDBJ whole genome shotgun (WGS) entry which is preliminary data.</text>
</comment>
<dbReference type="InterPro" id="IPR016024">
    <property type="entry name" value="ARM-type_fold"/>
</dbReference>
<feature type="region of interest" description="Disordered" evidence="2">
    <location>
        <begin position="1620"/>
        <end position="1660"/>
    </location>
</feature>
<dbReference type="InterPro" id="IPR045206">
    <property type="entry name" value="Maestro_heat-like_prot"/>
</dbReference>
<dbReference type="Pfam" id="PF21047">
    <property type="entry name" value="HEAT_Maestro"/>
    <property type="match status" value="1"/>
</dbReference>
<feature type="compositionally biased region" description="Basic and acidic residues" evidence="2">
    <location>
        <begin position="636"/>
        <end position="645"/>
    </location>
</feature>
<feature type="compositionally biased region" description="Low complexity" evidence="2">
    <location>
        <begin position="26"/>
        <end position="47"/>
    </location>
</feature>
<organism evidence="6 7">
    <name type="scientific">Galemys pyrenaicus</name>
    <name type="common">Iberian desman</name>
    <name type="synonym">Pyrenean desman</name>
    <dbReference type="NCBI Taxonomy" id="202257"/>
    <lineage>
        <taxon>Eukaryota</taxon>
        <taxon>Metazoa</taxon>
        <taxon>Chordata</taxon>
        <taxon>Craniata</taxon>
        <taxon>Vertebrata</taxon>
        <taxon>Euteleostomi</taxon>
        <taxon>Mammalia</taxon>
        <taxon>Eutheria</taxon>
        <taxon>Laurasiatheria</taxon>
        <taxon>Eulipotyphla</taxon>
        <taxon>Talpidae</taxon>
        <taxon>Galemys</taxon>
    </lineage>
</organism>
<feature type="region of interest" description="Disordered" evidence="2">
    <location>
        <begin position="1"/>
        <end position="66"/>
    </location>
</feature>
<protein>
    <submittedName>
        <fullName evidence="6">Maestro heat-like repeat family member 5</fullName>
    </submittedName>
</protein>
<feature type="domain" description="MROH2B-like HEAT-repeats" evidence="4">
    <location>
        <begin position="958"/>
        <end position="1240"/>
    </location>
</feature>
<feature type="region of interest" description="Disordered" evidence="2">
    <location>
        <begin position="805"/>
        <end position="847"/>
    </location>
</feature>
<feature type="compositionally biased region" description="Basic residues" evidence="2">
    <location>
        <begin position="612"/>
        <end position="626"/>
    </location>
</feature>
<feature type="compositionally biased region" description="Low complexity" evidence="2">
    <location>
        <begin position="180"/>
        <end position="189"/>
    </location>
</feature>
<dbReference type="Pfam" id="PF23227">
    <property type="entry name" value="HEAT_MROH2B_C"/>
    <property type="match status" value="1"/>
</dbReference>
<evidence type="ECO:0000259" key="5">
    <source>
        <dbReference type="Pfam" id="PF23227"/>
    </source>
</evidence>
<dbReference type="InterPro" id="IPR048465">
    <property type="entry name" value="Maestro-like_HEAT"/>
</dbReference>
<dbReference type="Gene3D" id="1.25.10.10">
    <property type="entry name" value="Leucine-rich Repeat Variant"/>
    <property type="match status" value="1"/>
</dbReference>
<feature type="compositionally biased region" description="Pro residues" evidence="2">
    <location>
        <begin position="833"/>
        <end position="845"/>
    </location>
</feature>
<accession>A0A8J6APJ0</accession>
<dbReference type="InterPro" id="IPR011989">
    <property type="entry name" value="ARM-like"/>
</dbReference>
<feature type="compositionally biased region" description="Low complexity" evidence="2">
    <location>
        <begin position="817"/>
        <end position="832"/>
    </location>
</feature>
<evidence type="ECO:0000256" key="1">
    <source>
        <dbReference type="ARBA" id="ARBA00022737"/>
    </source>
</evidence>
<evidence type="ECO:0000313" key="7">
    <source>
        <dbReference type="Proteomes" id="UP000700334"/>
    </source>
</evidence>
<feature type="compositionally biased region" description="Polar residues" evidence="2">
    <location>
        <begin position="12"/>
        <end position="25"/>
    </location>
</feature>
<feature type="compositionally biased region" description="Basic and acidic residues" evidence="2">
    <location>
        <begin position="319"/>
        <end position="335"/>
    </location>
</feature>
<reference evidence="6" key="1">
    <citation type="journal article" date="2021" name="Evol. Appl.">
        <title>The genome of the Pyrenean desman and the effects of bottlenecks and inbreeding on the genomic landscape of an endangered species.</title>
        <authorList>
            <person name="Escoda L."/>
            <person name="Castresana J."/>
        </authorList>
    </citation>
    <scope>NUCLEOTIDE SEQUENCE</scope>
    <source>
        <strain evidence="6">IBE-C5619</strain>
    </source>
</reference>
<feature type="compositionally biased region" description="Low complexity" evidence="2">
    <location>
        <begin position="239"/>
        <end position="252"/>
    </location>
</feature>
<feature type="region of interest" description="Disordered" evidence="2">
    <location>
        <begin position="1364"/>
        <end position="1403"/>
    </location>
</feature>
<proteinExistence type="predicted"/>
<feature type="region of interest" description="Disordered" evidence="2">
    <location>
        <begin position="303"/>
        <end position="393"/>
    </location>
</feature>
<dbReference type="InterPro" id="IPR055406">
    <property type="entry name" value="HEAT_Maestro"/>
</dbReference>
<dbReference type="SUPFAM" id="SSF48371">
    <property type="entry name" value="ARM repeat"/>
    <property type="match status" value="1"/>
</dbReference>
<feature type="domain" description="Maestro-like HEAT-repeats" evidence="3">
    <location>
        <begin position="1313"/>
        <end position="1541"/>
    </location>
</feature>
<dbReference type="Pfam" id="PF23210">
    <property type="entry name" value="HEAT_Maestro_2"/>
    <property type="match status" value="1"/>
</dbReference>
<dbReference type="OrthoDB" id="1884734at2759"/>
<evidence type="ECO:0000259" key="3">
    <source>
        <dbReference type="Pfam" id="PF21047"/>
    </source>
</evidence>
<name>A0A8J6APJ0_GALPY</name>
<dbReference type="GO" id="GO:0005737">
    <property type="term" value="C:cytoplasm"/>
    <property type="evidence" value="ECO:0007669"/>
    <property type="project" value="TreeGrafter"/>
</dbReference>
<dbReference type="PANTHER" id="PTHR23120">
    <property type="entry name" value="MAESTRO-RELATED HEAT DOMAIN-CONTAINING"/>
    <property type="match status" value="1"/>
</dbReference>
<dbReference type="Proteomes" id="UP000700334">
    <property type="component" value="Unassembled WGS sequence"/>
</dbReference>
<feature type="domain" description="Maestro/Maestro-like HEAT-repeats" evidence="5">
    <location>
        <begin position="1761"/>
        <end position="2028"/>
    </location>
</feature>
<dbReference type="PANTHER" id="PTHR23120:SF6">
    <property type="entry name" value="MAESTRO HEAT-LIKE REPEAT FAMILY MEMBER 5"/>
    <property type="match status" value="1"/>
</dbReference>
<dbReference type="InterPro" id="IPR055408">
    <property type="entry name" value="HEAT_MROH2B-like"/>
</dbReference>
<evidence type="ECO:0000259" key="4">
    <source>
        <dbReference type="Pfam" id="PF23210"/>
    </source>
</evidence>
<evidence type="ECO:0000256" key="2">
    <source>
        <dbReference type="SAM" id="MobiDB-lite"/>
    </source>
</evidence>
<feature type="compositionally biased region" description="Pro residues" evidence="2">
    <location>
        <begin position="575"/>
        <end position="598"/>
    </location>
</feature>
<feature type="region of interest" description="Disordered" evidence="2">
    <location>
        <begin position="545"/>
        <end position="682"/>
    </location>
</feature>